<feature type="region of interest" description="Disordered" evidence="1">
    <location>
        <begin position="1"/>
        <end position="21"/>
    </location>
</feature>
<reference evidence="2" key="2">
    <citation type="submission" date="2022-01" db="EMBL/GenBank/DDBJ databases">
        <authorList>
            <person name="Yamashiro T."/>
            <person name="Shiraishi A."/>
            <person name="Satake H."/>
            <person name="Nakayama K."/>
        </authorList>
    </citation>
    <scope>NUCLEOTIDE SEQUENCE</scope>
</reference>
<evidence type="ECO:0000256" key="1">
    <source>
        <dbReference type="SAM" id="MobiDB-lite"/>
    </source>
</evidence>
<accession>A0ABQ5E3D4</accession>
<proteinExistence type="predicted"/>
<sequence length="105" mass="11303">MHSQTHPCGVEKRTKRTLGAKPRSKRTLGAVLITKRILGAKPRSKRTLGAVLMMAAAGESRDGSGRWCGGYDVGCGASAVVVADECWPEVGDKVMMLVVEMVYRI</sequence>
<name>A0ABQ5E3D4_9ASTR</name>
<keyword evidence="3" id="KW-1185">Reference proteome</keyword>
<protein>
    <submittedName>
        <fullName evidence="2">Uncharacterized protein</fullName>
    </submittedName>
</protein>
<organism evidence="2 3">
    <name type="scientific">Tanacetum coccineum</name>
    <dbReference type="NCBI Taxonomy" id="301880"/>
    <lineage>
        <taxon>Eukaryota</taxon>
        <taxon>Viridiplantae</taxon>
        <taxon>Streptophyta</taxon>
        <taxon>Embryophyta</taxon>
        <taxon>Tracheophyta</taxon>
        <taxon>Spermatophyta</taxon>
        <taxon>Magnoliopsida</taxon>
        <taxon>eudicotyledons</taxon>
        <taxon>Gunneridae</taxon>
        <taxon>Pentapetalae</taxon>
        <taxon>asterids</taxon>
        <taxon>campanulids</taxon>
        <taxon>Asterales</taxon>
        <taxon>Asteraceae</taxon>
        <taxon>Asteroideae</taxon>
        <taxon>Anthemideae</taxon>
        <taxon>Anthemidinae</taxon>
        <taxon>Tanacetum</taxon>
    </lineage>
</organism>
<gene>
    <name evidence="2" type="ORF">Tco_0952724</name>
</gene>
<comment type="caution">
    <text evidence="2">The sequence shown here is derived from an EMBL/GenBank/DDBJ whole genome shotgun (WGS) entry which is preliminary data.</text>
</comment>
<evidence type="ECO:0000313" key="3">
    <source>
        <dbReference type="Proteomes" id="UP001151760"/>
    </source>
</evidence>
<dbReference type="Proteomes" id="UP001151760">
    <property type="component" value="Unassembled WGS sequence"/>
</dbReference>
<dbReference type="EMBL" id="BQNB010015777">
    <property type="protein sequence ID" value="GJT44009.1"/>
    <property type="molecule type" value="Genomic_DNA"/>
</dbReference>
<evidence type="ECO:0000313" key="2">
    <source>
        <dbReference type="EMBL" id="GJT44009.1"/>
    </source>
</evidence>
<reference evidence="2" key="1">
    <citation type="journal article" date="2022" name="Int. J. Mol. Sci.">
        <title>Draft Genome of Tanacetum Coccineum: Genomic Comparison of Closely Related Tanacetum-Family Plants.</title>
        <authorList>
            <person name="Yamashiro T."/>
            <person name="Shiraishi A."/>
            <person name="Nakayama K."/>
            <person name="Satake H."/>
        </authorList>
    </citation>
    <scope>NUCLEOTIDE SEQUENCE</scope>
</reference>